<dbReference type="PROSITE" id="PS00107">
    <property type="entry name" value="PROTEIN_KINASE_ATP"/>
    <property type="match status" value="1"/>
</dbReference>
<dbReference type="PANTHER" id="PTHR24345:SF0">
    <property type="entry name" value="CELL CYCLE SERINE_THREONINE-PROTEIN KINASE CDC5_MSD2"/>
    <property type="match status" value="1"/>
</dbReference>
<dbReference type="PANTHER" id="PTHR24345">
    <property type="entry name" value="SERINE/THREONINE-PROTEIN KINASE PLK"/>
    <property type="match status" value="1"/>
</dbReference>
<dbReference type="SUPFAM" id="SSF56112">
    <property type="entry name" value="Protein kinase-like (PK-like)"/>
    <property type="match status" value="1"/>
</dbReference>
<evidence type="ECO:0000313" key="12">
    <source>
        <dbReference type="EMBL" id="KAK8882413.1"/>
    </source>
</evidence>
<evidence type="ECO:0000256" key="3">
    <source>
        <dbReference type="ARBA" id="ARBA00022737"/>
    </source>
</evidence>
<dbReference type="InterPro" id="IPR011009">
    <property type="entry name" value="Kinase-like_dom_sf"/>
</dbReference>
<proteinExistence type="inferred from homology"/>
<feature type="domain" description="POLO box" evidence="11">
    <location>
        <begin position="448"/>
        <end position="528"/>
    </location>
</feature>
<dbReference type="InterPro" id="IPR000959">
    <property type="entry name" value="POLO_box_dom"/>
</dbReference>
<dbReference type="Pfam" id="PF00659">
    <property type="entry name" value="POLO_box"/>
    <property type="match status" value="2"/>
</dbReference>
<organism evidence="12 13">
    <name type="scientific">Tritrichomonas musculus</name>
    <dbReference type="NCBI Taxonomy" id="1915356"/>
    <lineage>
        <taxon>Eukaryota</taxon>
        <taxon>Metamonada</taxon>
        <taxon>Parabasalia</taxon>
        <taxon>Tritrichomonadida</taxon>
        <taxon>Tritrichomonadidae</taxon>
        <taxon>Tritrichomonas</taxon>
    </lineage>
</organism>
<dbReference type="CDD" id="cd13118">
    <property type="entry name" value="POLO_box_1"/>
    <property type="match status" value="1"/>
</dbReference>
<evidence type="ECO:0000256" key="8">
    <source>
        <dbReference type="RuleBase" id="RU361162"/>
    </source>
</evidence>
<keyword evidence="5 8" id="KW-0418">Kinase</keyword>
<sequence length="528" mass="60135">MTETPVPEILKRTSRDGTKISYTIEKQIGSGGFAVVYSGHEHPSNRPVAIKCIPKSRIADPRVKEKLISEVEIHRSLHHPNVVEFRGVFQDDNYVYILLEFCPNGTVLDMLKRHMPFDEATASNVAKQVLQALVYLHKNRVIHRDLKLQNFLLGTDNVLKVADFGLSAQLEDEDDKRMTICGTPGYLSPEVIDHTEGQTYSVDIWATGVCTFLMLTGRQPFQSKDKRQTYHKIKEVNYSWPKEPKISEVARNFVDSALQRDPSLRPSAEALLNHPFILRQSPNRSSVSTSRLNESNNNISDNDNGDNHGNHNNGNQMPKSVSSPAPVRQQLPMSGNSSGIRLPSYSVRIWWDYSHRYGLAYLLHNHVTGACFNDASRILMNPDETLAQYWDSPQTPRPEIISMLAIDDSPLKKKLLLIKHFANELKARAGQMLTPPLKINMPTDVIAHVKYWARTKDGVLFRMANRDIQANFRDHTKLFIESQSKKMFFAQGNGEVIQLQLSDLNNREKYHEVRKRFALVKEMAKNLV</sequence>
<dbReference type="Pfam" id="PF00069">
    <property type="entry name" value="Pkinase"/>
    <property type="match status" value="1"/>
</dbReference>
<name>A0ABR2JUE0_9EUKA</name>
<dbReference type="PROSITE" id="PS50011">
    <property type="entry name" value="PROTEIN_KINASE_DOM"/>
    <property type="match status" value="1"/>
</dbReference>
<comment type="similarity">
    <text evidence="8">Belongs to the protein kinase superfamily. Ser/Thr protein kinase family. CDC5/Polo subfamily.</text>
</comment>
<accession>A0ABR2JUE0</accession>
<keyword evidence="6 7" id="KW-0067">ATP-binding</keyword>
<dbReference type="InterPro" id="IPR000719">
    <property type="entry name" value="Prot_kinase_dom"/>
</dbReference>
<gene>
    <name evidence="12" type="ORF">M9Y10_045055</name>
</gene>
<evidence type="ECO:0000256" key="4">
    <source>
        <dbReference type="ARBA" id="ARBA00022741"/>
    </source>
</evidence>
<dbReference type="SUPFAM" id="SSF82615">
    <property type="entry name" value="Polo-box domain"/>
    <property type="match status" value="2"/>
</dbReference>
<dbReference type="InterPro" id="IPR008271">
    <property type="entry name" value="Ser/Thr_kinase_AS"/>
</dbReference>
<comment type="catalytic activity">
    <reaction evidence="8">
        <text>L-threonyl-[protein] + ATP = O-phospho-L-threonyl-[protein] + ADP + H(+)</text>
        <dbReference type="Rhea" id="RHEA:46608"/>
        <dbReference type="Rhea" id="RHEA-COMP:11060"/>
        <dbReference type="Rhea" id="RHEA-COMP:11605"/>
        <dbReference type="ChEBI" id="CHEBI:15378"/>
        <dbReference type="ChEBI" id="CHEBI:30013"/>
        <dbReference type="ChEBI" id="CHEBI:30616"/>
        <dbReference type="ChEBI" id="CHEBI:61977"/>
        <dbReference type="ChEBI" id="CHEBI:456216"/>
        <dbReference type="EC" id="2.7.11.21"/>
    </reaction>
</comment>
<evidence type="ECO:0000259" key="10">
    <source>
        <dbReference type="PROSITE" id="PS50011"/>
    </source>
</evidence>
<evidence type="ECO:0000256" key="1">
    <source>
        <dbReference type="ARBA" id="ARBA00022527"/>
    </source>
</evidence>
<dbReference type="InterPro" id="IPR033701">
    <property type="entry name" value="POLO_box_1"/>
</dbReference>
<dbReference type="CDD" id="cd13117">
    <property type="entry name" value="POLO_box_2"/>
    <property type="match status" value="1"/>
</dbReference>
<feature type="domain" description="POLO box" evidence="11">
    <location>
        <begin position="346"/>
        <end position="427"/>
    </location>
</feature>
<evidence type="ECO:0000256" key="2">
    <source>
        <dbReference type="ARBA" id="ARBA00022679"/>
    </source>
</evidence>
<dbReference type="PROSITE" id="PS50078">
    <property type="entry name" value="POLO_BOX"/>
    <property type="match status" value="2"/>
</dbReference>
<feature type="region of interest" description="Disordered" evidence="9">
    <location>
        <begin position="282"/>
        <end position="336"/>
    </location>
</feature>
<protein>
    <recommendedName>
        <fullName evidence="8">Serine/threonine-protein kinase PLK</fullName>
        <ecNumber evidence="8">2.7.11.21</ecNumber>
    </recommendedName>
    <alternativeName>
        <fullName evidence="8">Polo-like kinase</fullName>
    </alternativeName>
</protein>
<dbReference type="PROSITE" id="PS00108">
    <property type="entry name" value="PROTEIN_KINASE_ST"/>
    <property type="match status" value="1"/>
</dbReference>
<feature type="binding site" evidence="7">
    <location>
        <position position="51"/>
    </location>
    <ligand>
        <name>ATP</name>
        <dbReference type="ChEBI" id="CHEBI:30616"/>
    </ligand>
</feature>
<evidence type="ECO:0000256" key="7">
    <source>
        <dbReference type="PROSITE-ProRule" id="PRU10141"/>
    </source>
</evidence>
<dbReference type="EC" id="2.7.11.21" evidence="8"/>
<keyword evidence="13" id="KW-1185">Reference proteome</keyword>
<keyword evidence="2 8" id="KW-0808">Transferase</keyword>
<dbReference type="Gene3D" id="3.30.1120.30">
    <property type="entry name" value="POLO box domain"/>
    <property type="match status" value="2"/>
</dbReference>
<dbReference type="InterPro" id="IPR017441">
    <property type="entry name" value="Protein_kinase_ATP_BS"/>
</dbReference>
<evidence type="ECO:0000256" key="5">
    <source>
        <dbReference type="ARBA" id="ARBA00022777"/>
    </source>
</evidence>
<dbReference type="Gene3D" id="1.10.510.10">
    <property type="entry name" value="Transferase(Phosphotransferase) domain 1"/>
    <property type="match status" value="1"/>
</dbReference>
<evidence type="ECO:0000259" key="11">
    <source>
        <dbReference type="PROSITE" id="PS50078"/>
    </source>
</evidence>
<dbReference type="InterPro" id="IPR033695">
    <property type="entry name" value="POLO_box_2"/>
</dbReference>
<keyword evidence="3" id="KW-0677">Repeat</keyword>
<feature type="domain" description="Protein kinase" evidence="10">
    <location>
        <begin position="22"/>
        <end position="277"/>
    </location>
</feature>
<dbReference type="SMART" id="SM00220">
    <property type="entry name" value="S_TKc"/>
    <property type="match status" value="1"/>
</dbReference>
<evidence type="ECO:0000313" key="13">
    <source>
        <dbReference type="Proteomes" id="UP001470230"/>
    </source>
</evidence>
<evidence type="ECO:0000256" key="6">
    <source>
        <dbReference type="ARBA" id="ARBA00022840"/>
    </source>
</evidence>
<feature type="compositionally biased region" description="Low complexity" evidence="9">
    <location>
        <begin position="293"/>
        <end position="302"/>
    </location>
</feature>
<keyword evidence="4 7" id="KW-0547">Nucleotide-binding</keyword>
<keyword evidence="1 8" id="KW-0723">Serine/threonine-protein kinase</keyword>
<dbReference type="InterPro" id="IPR036947">
    <property type="entry name" value="POLO_box_dom_sf"/>
</dbReference>
<comment type="caution">
    <text evidence="12">The sequence shown here is derived from an EMBL/GenBank/DDBJ whole genome shotgun (WGS) entry which is preliminary data.</text>
</comment>
<dbReference type="EMBL" id="JAPFFF010000009">
    <property type="protein sequence ID" value="KAK8882413.1"/>
    <property type="molecule type" value="Genomic_DNA"/>
</dbReference>
<reference evidence="12 13" key="1">
    <citation type="submission" date="2024-04" db="EMBL/GenBank/DDBJ databases">
        <title>Tritrichomonas musculus Genome.</title>
        <authorList>
            <person name="Alves-Ferreira E."/>
            <person name="Grigg M."/>
            <person name="Lorenzi H."/>
            <person name="Galac M."/>
        </authorList>
    </citation>
    <scope>NUCLEOTIDE SEQUENCE [LARGE SCALE GENOMIC DNA]</scope>
    <source>
        <strain evidence="12 13">EAF2021</strain>
    </source>
</reference>
<evidence type="ECO:0000256" key="9">
    <source>
        <dbReference type="SAM" id="MobiDB-lite"/>
    </source>
</evidence>
<feature type="compositionally biased region" description="Polar residues" evidence="9">
    <location>
        <begin position="282"/>
        <end position="292"/>
    </location>
</feature>
<dbReference type="Proteomes" id="UP001470230">
    <property type="component" value="Unassembled WGS sequence"/>
</dbReference>